<name>A0ABR6Z5Q2_9BURK</name>
<comment type="similarity">
    <text evidence="1">Belongs to the GSP E family.</text>
</comment>
<dbReference type="SUPFAM" id="SSF52540">
    <property type="entry name" value="P-loop containing nucleoside triphosphate hydrolases"/>
    <property type="match status" value="1"/>
</dbReference>
<dbReference type="Gene3D" id="3.40.50.300">
    <property type="entry name" value="P-loop containing nucleotide triphosphate hydrolases"/>
    <property type="match status" value="1"/>
</dbReference>
<sequence>MERDQATKFMNDLLRLMLSKNGSDLFITADFPPAFKIDGRVTPVSNQPLSPAHTIDLARSIMNDKQSSEFESTKECNFAISPAGLGRFRVSAFMQQGRVGLVLRTITTAIPKLEDLGLPENLKEIAMTKRGLVIMVGATGSGKSTSLAAMLGYRNANSYGHIITIEDPIEYVHPHMNCIITQREIGIDTEDWGAALKNSLRQAPDVIQIGEIRDRETMDFAVAFAETGHLCLATLHANSSNQALDRIINFFPEERRQQLLMDLSLNLKAVISQRLVPLKGRKGRAAAVEIMLNTPLVSDLIFKGAVHEIKEIMKKSRELGMQTFDQSLFDLHEADEISYEDALRNADSVNELRLAIMLKGKDAKDRDLTAGTKHLGIV</sequence>
<dbReference type="Pfam" id="PF00437">
    <property type="entry name" value="T2SSE"/>
    <property type="match status" value="1"/>
</dbReference>
<organism evidence="3 4">
    <name type="scientific">Undibacterium umbellatum</name>
    <dbReference type="NCBI Taxonomy" id="2762300"/>
    <lineage>
        <taxon>Bacteria</taxon>
        <taxon>Pseudomonadati</taxon>
        <taxon>Pseudomonadota</taxon>
        <taxon>Betaproteobacteria</taxon>
        <taxon>Burkholderiales</taxon>
        <taxon>Oxalobacteraceae</taxon>
        <taxon>Undibacterium</taxon>
    </lineage>
</organism>
<dbReference type="InterPro" id="IPR050921">
    <property type="entry name" value="T4SS_GSP_E_ATPase"/>
</dbReference>
<dbReference type="InterPro" id="IPR006321">
    <property type="entry name" value="PilT/PilU"/>
</dbReference>
<dbReference type="Proteomes" id="UP000646911">
    <property type="component" value="Unassembled WGS sequence"/>
</dbReference>
<keyword evidence="4" id="KW-1185">Reference proteome</keyword>
<dbReference type="InterPro" id="IPR001482">
    <property type="entry name" value="T2SS/T4SS_dom"/>
</dbReference>
<reference evidence="3 4" key="1">
    <citation type="submission" date="2020-08" db="EMBL/GenBank/DDBJ databases">
        <title>Novel species isolated from subtropical streams in China.</title>
        <authorList>
            <person name="Lu H."/>
        </authorList>
    </citation>
    <scope>NUCLEOTIDE SEQUENCE [LARGE SCALE GENOMIC DNA]</scope>
    <source>
        <strain evidence="3 4">NL8W</strain>
    </source>
</reference>
<dbReference type="InterPro" id="IPR027417">
    <property type="entry name" value="P-loop_NTPase"/>
</dbReference>
<dbReference type="NCBIfam" id="TIGR01420">
    <property type="entry name" value="pilT_fam"/>
    <property type="match status" value="1"/>
</dbReference>
<gene>
    <name evidence="3" type="ORF">H8L47_05160</name>
</gene>
<dbReference type="Gene3D" id="3.30.450.90">
    <property type="match status" value="1"/>
</dbReference>
<dbReference type="PANTHER" id="PTHR30486:SF12">
    <property type="entry name" value="TYPE IV PILUS ATPASE PILU"/>
    <property type="match status" value="1"/>
</dbReference>
<evidence type="ECO:0000256" key="1">
    <source>
        <dbReference type="ARBA" id="ARBA00006611"/>
    </source>
</evidence>
<comment type="caution">
    <text evidence="3">The sequence shown here is derived from an EMBL/GenBank/DDBJ whole genome shotgun (WGS) entry which is preliminary data.</text>
</comment>
<dbReference type="EMBL" id="JACOFX010000002">
    <property type="protein sequence ID" value="MBC3906944.1"/>
    <property type="molecule type" value="Genomic_DNA"/>
</dbReference>
<dbReference type="PANTHER" id="PTHR30486">
    <property type="entry name" value="TWITCHING MOTILITY PROTEIN PILT"/>
    <property type="match status" value="1"/>
</dbReference>
<dbReference type="RefSeq" id="WP_186952160.1">
    <property type="nucleotide sequence ID" value="NZ_JACOFX010000002.1"/>
</dbReference>
<feature type="domain" description="Bacterial type II secretion system protein E" evidence="2">
    <location>
        <begin position="7"/>
        <end position="282"/>
    </location>
</feature>
<dbReference type="CDD" id="cd01131">
    <property type="entry name" value="PilT"/>
    <property type="match status" value="1"/>
</dbReference>
<evidence type="ECO:0000313" key="4">
    <source>
        <dbReference type="Proteomes" id="UP000646911"/>
    </source>
</evidence>
<evidence type="ECO:0000313" key="3">
    <source>
        <dbReference type="EMBL" id="MBC3906944.1"/>
    </source>
</evidence>
<protein>
    <submittedName>
        <fullName evidence="3">PilT/PilU family type 4a pilus ATPase</fullName>
    </submittedName>
</protein>
<accession>A0ABR6Z5Q2</accession>
<proteinExistence type="inferred from homology"/>
<evidence type="ECO:0000259" key="2">
    <source>
        <dbReference type="Pfam" id="PF00437"/>
    </source>
</evidence>